<protein>
    <submittedName>
        <fullName evidence="11">Glycoside hydrolase family 17 protein</fullName>
    </submittedName>
</protein>
<reference evidence="11" key="1">
    <citation type="journal article" date="2020" name="Stud. Mycol.">
        <title>101 Dothideomycetes genomes: a test case for predicting lifestyles and emergence of pathogens.</title>
        <authorList>
            <person name="Haridas S."/>
            <person name="Albert R."/>
            <person name="Binder M."/>
            <person name="Bloem J."/>
            <person name="Labutti K."/>
            <person name="Salamov A."/>
            <person name="Andreopoulos B."/>
            <person name="Baker S."/>
            <person name="Barry K."/>
            <person name="Bills G."/>
            <person name="Bluhm B."/>
            <person name="Cannon C."/>
            <person name="Castanera R."/>
            <person name="Culley D."/>
            <person name="Daum C."/>
            <person name="Ezra D."/>
            <person name="Gonzalez J."/>
            <person name="Henrissat B."/>
            <person name="Kuo A."/>
            <person name="Liang C."/>
            <person name="Lipzen A."/>
            <person name="Lutzoni F."/>
            <person name="Magnuson J."/>
            <person name="Mondo S."/>
            <person name="Nolan M."/>
            <person name="Ohm R."/>
            <person name="Pangilinan J."/>
            <person name="Park H.-J."/>
            <person name="Ramirez L."/>
            <person name="Alfaro M."/>
            <person name="Sun H."/>
            <person name="Tritt A."/>
            <person name="Yoshinaga Y."/>
            <person name="Zwiers L.-H."/>
            <person name="Turgeon B."/>
            <person name="Goodwin S."/>
            <person name="Spatafora J."/>
            <person name="Crous P."/>
            <person name="Grigoriev I."/>
        </authorList>
    </citation>
    <scope>NUCLEOTIDE SEQUENCE</scope>
    <source>
        <strain evidence="11">CBS 122681</strain>
    </source>
</reference>
<feature type="chain" id="PRO_5025399400" evidence="10">
    <location>
        <begin position="20"/>
        <end position="379"/>
    </location>
</feature>
<keyword evidence="8" id="KW-0326">Glycosidase</keyword>
<dbReference type="InterPro" id="IPR050732">
    <property type="entry name" value="Beta-glucan_modifiers"/>
</dbReference>
<keyword evidence="4" id="KW-0964">Secreted</keyword>
<feature type="signal peptide" evidence="10">
    <location>
        <begin position="1"/>
        <end position="19"/>
    </location>
</feature>
<evidence type="ECO:0000256" key="6">
    <source>
        <dbReference type="ARBA" id="ARBA00022801"/>
    </source>
</evidence>
<evidence type="ECO:0000256" key="5">
    <source>
        <dbReference type="ARBA" id="ARBA00022729"/>
    </source>
</evidence>
<dbReference type="SUPFAM" id="SSF51445">
    <property type="entry name" value="(Trans)glycosidases"/>
    <property type="match status" value="1"/>
</dbReference>
<name>A0A6A6TKF3_9PLEO</name>
<dbReference type="GO" id="GO:0042973">
    <property type="term" value="F:glucan endo-1,3-beta-D-glucosidase activity"/>
    <property type="evidence" value="ECO:0007669"/>
    <property type="project" value="TreeGrafter"/>
</dbReference>
<organism evidence="11 12">
    <name type="scientific">Lophiostoma macrostomum CBS 122681</name>
    <dbReference type="NCBI Taxonomy" id="1314788"/>
    <lineage>
        <taxon>Eukaryota</taxon>
        <taxon>Fungi</taxon>
        <taxon>Dikarya</taxon>
        <taxon>Ascomycota</taxon>
        <taxon>Pezizomycotina</taxon>
        <taxon>Dothideomycetes</taxon>
        <taxon>Pleosporomycetidae</taxon>
        <taxon>Pleosporales</taxon>
        <taxon>Lophiostomataceae</taxon>
        <taxon>Lophiostoma</taxon>
    </lineage>
</organism>
<dbReference type="GO" id="GO:0005576">
    <property type="term" value="C:extracellular region"/>
    <property type="evidence" value="ECO:0007669"/>
    <property type="project" value="TreeGrafter"/>
</dbReference>
<evidence type="ECO:0000256" key="9">
    <source>
        <dbReference type="SAM" id="MobiDB-lite"/>
    </source>
</evidence>
<dbReference type="GO" id="GO:0009986">
    <property type="term" value="C:cell surface"/>
    <property type="evidence" value="ECO:0007669"/>
    <property type="project" value="TreeGrafter"/>
</dbReference>
<dbReference type="OrthoDB" id="77201at2759"/>
<dbReference type="AlphaFoldDB" id="A0A6A6TKF3"/>
<evidence type="ECO:0000313" key="11">
    <source>
        <dbReference type="EMBL" id="KAF2659104.1"/>
    </source>
</evidence>
<evidence type="ECO:0000313" key="12">
    <source>
        <dbReference type="Proteomes" id="UP000799324"/>
    </source>
</evidence>
<dbReference type="InterPro" id="IPR000490">
    <property type="entry name" value="Glyco_hydro_17"/>
</dbReference>
<gene>
    <name evidence="11" type="ORF">K491DRAFT_689482</name>
</gene>
<keyword evidence="5 10" id="KW-0732">Signal</keyword>
<keyword evidence="6 8" id="KW-0378">Hydrolase</keyword>
<dbReference type="InterPro" id="IPR017853">
    <property type="entry name" value="GH"/>
</dbReference>
<sequence>MRLATIFSIAATLSAGVTADIYLGFNSGATFDNEVVKKQADFEKEFKLAQQLQGSPGTFNSIRLYTNVQGGTQDTPIEAFPAAISTQTKLLLGIWCSGTTSIDNELKALTEAITQYGKNFTDLVVGLSVGSEDMYRVSVDGVANKAGVGQDASTIVGFIQNARDKLKNTALSGIPVGHVDTWSTWTNESNKEVIDKVDFVGTNLFPYYESDKQNDFSNASYLFHSAINATEKAAGDKPVWITETGWPTTGPDFGEAKASTDNAQGYWSTVGCSLFGKRNTWWYVLQDSNPANKAKFGITKDFSTTAQYNLTCSAESGAPSSGNNSTGGSGNGGSGNGTTGNGNSGGGNKQSAGYVTPVSWGHSVALFLSMVLAAAAWLA</sequence>
<evidence type="ECO:0000256" key="1">
    <source>
        <dbReference type="ARBA" id="ARBA00004191"/>
    </source>
</evidence>
<evidence type="ECO:0000256" key="10">
    <source>
        <dbReference type="SAM" id="SignalP"/>
    </source>
</evidence>
<accession>A0A6A6TKF3</accession>
<evidence type="ECO:0000256" key="8">
    <source>
        <dbReference type="RuleBase" id="RU004336"/>
    </source>
</evidence>
<dbReference type="Proteomes" id="UP000799324">
    <property type="component" value="Unassembled WGS sequence"/>
</dbReference>
<dbReference type="GO" id="GO:0005975">
    <property type="term" value="P:carbohydrate metabolic process"/>
    <property type="evidence" value="ECO:0007669"/>
    <property type="project" value="InterPro"/>
</dbReference>
<evidence type="ECO:0000256" key="2">
    <source>
        <dbReference type="ARBA" id="ARBA00008773"/>
    </source>
</evidence>
<dbReference type="Gene3D" id="3.20.20.80">
    <property type="entry name" value="Glycosidases"/>
    <property type="match status" value="1"/>
</dbReference>
<dbReference type="GO" id="GO:0071555">
    <property type="term" value="P:cell wall organization"/>
    <property type="evidence" value="ECO:0007669"/>
    <property type="project" value="TreeGrafter"/>
</dbReference>
<dbReference type="PANTHER" id="PTHR16631">
    <property type="entry name" value="GLUCAN 1,3-BETA-GLUCOSIDASE"/>
    <property type="match status" value="1"/>
</dbReference>
<keyword evidence="3" id="KW-0134">Cell wall</keyword>
<evidence type="ECO:0000256" key="3">
    <source>
        <dbReference type="ARBA" id="ARBA00022512"/>
    </source>
</evidence>
<comment type="subcellular location">
    <subcellularLocation>
        <location evidence="1">Secreted</location>
        <location evidence="1">Cell wall</location>
    </subcellularLocation>
</comment>
<dbReference type="Pfam" id="PF00332">
    <property type="entry name" value="Glyco_hydro_17"/>
    <property type="match status" value="1"/>
</dbReference>
<evidence type="ECO:0000256" key="4">
    <source>
        <dbReference type="ARBA" id="ARBA00022525"/>
    </source>
</evidence>
<feature type="region of interest" description="Disordered" evidence="9">
    <location>
        <begin position="315"/>
        <end position="348"/>
    </location>
</feature>
<keyword evidence="12" id="KW-1185">Reference proteome</keyword>
<evidence type="ECO:0000256" key="7">
    <source>
        <dbReference type="RuleBase" id="RU004335"/>
    </source>
</evidence>
<dbReference type="GO" id="GO:0009277">
    <property type="term" value="C:fungal-type cell wall"/>
    <property type="evidence" value="ECO:0007669"/>
    <property type="project" value="TreeGrafter"/>
</dbReference>
<comment type="similarity">
    <text evidence="2 7">Belongs to the glycosyl hydrolase 17 family.</text>
</comment>
<dbReference type="PANTHER" id="PTHR16631:SF16">
    <property type="entry name" value="GPI-ANCHORED CELL WALL BETA-1,3-ENDOGLUCANASE EGLC"/>
    <property type="match status" value="1"/>
</dbReference>
<proteinExistence type="inferred from homology"/>
<dbReference type="PROSITE" id="PS00587">
    <property type="entry name" value="GLYCOSYL_HYDROL_F17"/>
    <property type="match status" value="1"/>
</dbReference>
<feature type="compositionally biased region" description="Gly residues" evidence="9">
    <location>
        <begin position="325"/>
        <end position="348"/>
    </location>
</feature>
<dbReference type="EMBL" id="MU004309">
    <property type="protein sequence ID" value="KAF2659104.1"/>
    <property type="molecule type" value="Genomic_DNA"/>
</dbReference>